<proteinExistence type="predicted"/>
<dbReference type="EMBL" id="MU827095">
    <property type="protein sequence ID" value="KAJ7369294.1"/>
    <property type="molecule type" value="Genomic_DNA"/>
</dbReference>
<comment type="caution">
    <text evidence="2">The sequence shown here is derived from an EMBL/GenBank/DDBJ whole genome shotgun (WGS) entry which is preliminary data.</text>
</comment>
<dbReference type="AlphaFoldDB" id="A0A9W9YX15"/>
<feature type="compositionally biased region" description="Basic residues" evidence="1">
    <location>
        <begin position="35"/>
        <end position="44"/>
    </location>
</feature>
<sequence>MFEQKLSSYEKYVTLLGTSSVKVPHDQPFDIQRHHGRKGLHARPHHEGSQGITRRHEGSQGITRRHEEGVARDYDAVIEGSQGINTPSRSGSLRKGYYTPSRGSQADYTPSRGGRKGLHAVTRGRKASHTVTRCYKALHSVTRRLQQPAVTMPYTMRHTALNTPSQGVTRRYNALQMAFTRRYTPSQGVTRALQAASQGVTQRHKAFT</sequence>
<name>A0A9W9YX15_9CNID</name>
<keyword evidence="3" id="KW-1185">Reference proteome</keyword>
<gene>
    <name evidence="2" type="ORF">OS493_039986</name>
</gene>
<accession>A0A9W9YX15</accession>
<evidence type="ECO:0000313" key="3">
    <source>
        <dbReference type="Proteomes" id="UP001163046"/>
    </source>
</evidence>
<dbReference type="Proteomes" id="UP001163046">
    <property type="component" value="Unassembled WGS sequence"/>
</dbReference>
<organism evidence="2 3">
    <name type="scientific">Desmophyllum pertusum</name>
    <dbReference type="NCBI Taxonomy" id="174260"/>
    <lineage>
        <taxon>Eukaryota</taxon>
        <taxon>Metazoa</taxon>
        <taxon>Cnidaria</taxon>
        <taxon>Anthozoa</taxon>
        <taxon>Hexacorallia</taxon>
        <taxon>Scleractinia</taxon>
        <taxon>Caryophylliina</taxon>
        <taxon>Caryophylliidae</taxon>
        <taxon>Desmophyllum</taxon>
    </lineage>
</organism>
<protein>
    <submittedName>
        <fullName evidence="2">Uncharacterized protein</fullName>
    </submittedName>
</protein>
<feature type="region of interest" description="Disordered" evidence="1">
    <location>
        <begin position="35"/>
        <end position="125"/>
    </location>
</feature>
<feature type="compositionally biased region" description="Basic and acidic residues" evidence="1">
    <location>
        <begin position="54"/>
        <end position="75"/>
    </location>
</feature>
<evidence type="ECO:0000313" key="2">
    <source>
        <dbReference type="EMBL" id="KAJ7369294.1"/>
    </source>
</evidence>
<evidence type="ECO:0000256" key="1">
    <source>
        <dbReference type="SAM" id="MobiDB-lite"/>
    </source>
</evidence>
<feature type="compositionally biased region" description="Polar residues" evidence="1">
    <location>
        <begin position="82"/>
        <end position="91"/>
    </location>
</feature>
<reference evidence="2" key="1">
    <citation type="submission" date="2023-01" db="EMBL/GenBank/DDBJ databases">
        <title>Genome assembly of the deep-sea coral Lophelia pertusa.</title>
        <authorList>
            <person name="Herrera S."/>
            <person name="Cordes E."/>
        </authorList>
    </citation>
    <scope>NUCLEOTIDE SEQUENCE</scope>
    <source>
        <strain evidence="2">USNM1676648</strain>
        <tissue evidence="2">Polyp</tissue>
    </source>
</reference>
<feature type="compositionally biased region" description="Basic residues" evidence="1">
    <location>
        <begin position="113"/>
        <end position="125"/>
    </location>
</feature>